<name>A0AA86AM43_SULMK</name>
<protein>
    <submittedName>
        <fullName evidence="1">Uncharacterized protein</fullName>
    </submittedName>
</protein>
<evidence type="ECO:0000313" key="1">
    <source>
        <dbReference type="EMBL" id="AHJ12999.1"/>
    </source>
</evidence>
<sequence>MARVNIDLTGIAGEFLEKIPLKKKGIVVSVLVAKTISSGIAREVLSPLFTKDDIDDFMIAWNPNHESITESLKPEVAANEPIVDSKDESKNDFKVKL</sequence>
<dbReference type="EMBL" id="CP007201">
    <property type="protein sequence ID" value="AHJ12999.1"/>
    <property type="molecule type" value="Genomic_DNA"/>
</dbReference>
<accession>A0AA86AM43</accession>
<dbReference type="Proteomes" id="UP000019322">
    <property type="component" value="Chromosome"/>
</dbReference>
<reference evidence="1 2" key="1">
    <citation type="journal article" date="2014" name="Environ. Microbiol.">
        <title>Insights into organohalide respiration and the versatile catabolism of Sulfurospirillum multivorans gained from comparative genomics and physiological studies.</title>
        <authorList>
            <person name="Goris T."/>
            <person name="Schubert T."/>
            <person name="Gadkari J."/>
            <person name="Wubet T."/>
            <person name="Tarkka M."/>
            <person name="Buscot F."/>
            <person name="Adrian L."/>
            <person name="Diekert G."/>
        </authorList>
    </citation>
    <scope>NUCLEOTIDE SEQUENCE [LARGE SCALE GENOMIC DNA]</scope>
    <source>
        <strain evidence="2">DM 12446 / JCM 15788 / NBRC 109480</strain>
    </source>
</reference>
<organism evidence="1 2">
    <name type="scientific">Sulfurospirillum multivorans (strain DM 12446 / JCM 15788 / NBRC 109480)</name>
    <dbReference type="NCBI Taxonomy" id="1150621"/>
    <lineage>
        <taxon>Bacteria</taxon>
        <taxon>Pseudomonadati</taxon>
        <taxon>Campylobacterota</taxon>
        <taxon>Epsilonproteobacteria</taxon>
        <taxon>Campylobacterales</taxon>
        <taxon>Sulfurospirillaceae</taxon>
        <taxon>Sulfurospirillum</taxon>
    </lineage>
</organism>
<dbReference type="RefSeq" id="WP_025344869.1">
    <property type="nucleotide sequence ID" value="NZ_CP007201.1"/>
</dbReference>
<dbReference type="AlphaFoldDB" id="A0AA86AM43"/>
<dbReference type="KEGG" id="smul:SMUL_1744"/>
<gene>
    <name evidence="1" type="ORF">SMUL_1744</name>
</gene>
<proteinExistence type="predicted"/>
<evidence type="ECO:0000313" key="2">
    <source>
        <dbReference type="Proteomes" id="UP000019322"/>
    </source>
</evidence>